<evidence type="ECO:0000256" key="3">
    <source>
        <dbReference type="RuleBase" id="RU003457"/>
    </source>
</evidence>
<dbReference type="PIRSF" id="PIRSF006232">
    <property type="entry name" value="Pirin"/>
    <property type="match status" value="1"/>
</dbReference>
<dbReference type="InterPro" id="IPR014710">
    <property type="entry name" value="RmlC-like_jellyroll"/>
</dbReference>
<evidence type="ECO:0000259" key="4">
    <source>
        <dbReference type="Pfam" id="PF02678"/>
    </source>
</evidence>
<evidence type="ECO:0000313" key="6">
    <source>
        <dbReference type="EMBL" id="MBF5027406.1"/>
    </source>
</evidence>
<dbReference type="AlphaFoldDB" id="A0A930YW52"/>
<gene>
    <name evidence="6" type="ORF">IC612_06295</name>
</gene>
<proteinExistence type="inferred from homology"/>
<dbReference type="RefSeq" id="WP_194739336.1">
    <property type="nucleotide sequence ID" value="NZ_JADKYY010000006.1"/>
</dbReference>
<feature type="domain" description="Pirin N-terminal" evidence="4">
    <location>
        <begin position="28"/>
        <end position="123"/>
    </location>
</feature>
<dbReference type="SUPFAM" id="SSF51182">
    <property type="entry name" value="RmlC-like cupins"/>
    <property type="match status" value="1"/>
</dbReference>
<protein>
    <submittedName>
        <fullName evidence="6">Pirin family protein</fullName>
    </submittedName>
</protein>
<comment type="cofactor">
    <cofactor evidence="2">
        <name>Fe cation</name>
        <dbReference type="ChEBI" id="CHEBI:24875"/>
    </cofactor>
    <text evidence="2">Binds 1 Fe cation per subunit.</text>
</comment>
<dbReference type="Gene3D" id="2.60.120.10">
    <property type="entry name" value="Jelly Rolls"/>
    <property type="match status" value="2"/>
</dbReference>
<keyword evidence="2" id="KW-0408">Iron</keyword>
<dbReference type="PANTHER" id="PTHR13903">
    <property type="entry name" value="PIRIN-RELATED"/>
    <property type="match status" value="1"/>
</dbReference>
<dbReference type="CDD" id="cd02909">
    <property type="entry name" value="cupin_pirin_N"/>
    <property type="match status" value="1"/>
</dbReference>
<reference evidence="6" key="1">
    <citation type="submission" date="2020-11" db="EMBL/GenBank/DDBJ databases">
        <title>Genome seq and assembly of Planobacterium sp.</title>
        <authorList>
            <person name="Chhetri G."/>
        </authorList>
    </citation>
    <scope>NUCLEOTIDE SEQUENCE</scope>
    <source>
        <strain evidence="6">GCR5</strain>
    </source>
</reference>
<dbReference type="InterPro" id="IPR003829">
    <property type="entry name" value="Pirin_N_dom"/>
</dbReference>
<name>A0A930YW52_9FLAO</name>
<comment type="caution">
    <text evidence="6">The sequence shown here is derived from an EMBL/GenBank/DDBJ whole genome shotgun (WGS) entry which is preliminary data.</text>
</comment>
<dbReference type="EMBL" id="JADKYY010000006">
    <property type="protein sequence ID" value="MBF5027406.1"/>
    <property type="molecule type" value="Genomic_DNA"/>
</dbReference>
<dbReference type="InterPro" id="IPR011051">
    <property type="entry name" value="RmlC_Cupin_sf"/>
</dbReference>
<dbReference type="InterPro" id="IPR012093">
    <property type="entry name" value="Pirin"/>
</dbReference>
<dbReference type="Pfam" id="PF05726">
    <property type="entry name" value="Pirin_C"/>
    <property type="match status" value="1"/>
</dbReference>
<organism evidence="6 7">
    <name type="scientific">Planobacterium oryzisoli</name>
    <dbReference type="NCBI Taxonomy" id="2771435"/>
    <lineage>
        <taxon>Bacteria</taxon>
        <taxon>Pseudomonadati</taxon>
        <taxon>Bacteroidota</taxon>
        <taxon>Flavobacteriia</taxon>
        <taxon>Flavobacteriales</taxon>
        <taxon>Weeksellaceae</taxon>
        <taxon>Chryseobacterium group</taxon>
        <taxon>Chryseobacterium</taxon>
    </lineage>
</organism>
<feature type="binding site" evidence="2">
    <location>
        <position position="57"/>
    </location>
    <ligand>
        <name>Fe cation</name>
        <dbReference type="ChEBI" id="CHEBI:24875"/>
    </ligand>
</feature>
<feature type="binding site" evidence="2">
    <location>
        <position position="103"/>
    </location>
    <ligand>
        <name>Fe cation</name>
        <dbReference type="ChEBI" id="CHEBI:24875"/>
    </ligand>
</feature>
<comment type="similarity">
    <text evidence="1 3">Belongs to the pirin family.</text>
</comment>
<evidence type="ECO:0000259" key="5">
    <source>
        <dbReference type="Pfam" id="PF05726"/>
    </source>
</evidence>
<evidence type="ECO:0000313" key="7">
    <source>
        <dbReference type="Proteomes" id="UP000694480"/>
    </source>
</evidence>
<accession>A0A930YW52</accession>
<feature type="binding site" evidence="2">
    <location>
        <position position="101"/>
    </location>
    <ligand>
        <name>Fe cation</name>
        <dbReference type="ChEBI" id="CHEBI:24875"/>
    </ligand>
</feature>
<dbReference type="GO" id="GO:0046872">
    <property type="term" value="F:metal ion binding"/>
    <property type="evidence" value="ECO:0007669"/>
    <property type="project" value="UniProtKB-KW"/>
</dbReference>
<keyword evidence="2" id="KW-0479">Metal-binding</keyword>
<sequence length="299" mass="33757">MSNISLIIEEKAADIGNFLVGRLLPFVQKKNVGPFVFIDHMGPKNLSADENLDIAPHPHIGLSTLTFLFEGALMHRDSLGNQMEITPGAVNWMSAGKGVVHSERTPDRLRDKAKVLHGLQIWVALPLDKEQMSPTFQHVESTEIPLWYINSVRYRLIAGTLMDKISPVKAYSKFYFLEIFTPQDAFIDIGEELYGEVAMYILEGQVTLEGQLMGGKQLIIAKDAKLCSFQMQSGTTLYLFGGEPLQEQHYIDWNFVSADKARIAKAREDWYYQNHEVFPKVVGEGDEYVPLPARSLPLR</sequence>
<dbReference type="InterPro" id="IPR008778">
    <property type="entry name" value="Pirin_C_dom"/>
</dbReference>
<keyword evidence="7" id="KW-1185">Reference proteome</keyword>
<dbReference type="Pfam" id="PF02678">
    <property type="entry name" value="Pirin"/>
    <property type="match status" value="1"/>
</dbReference>
<feature type="domain" description="Pirin C-terminal" evidence="5">
    <location>
        <begin position="192"/>
        <end position="271"/>
    </location>
</feature>
<evidence type="ECO:0000256" key="1">
    <source>
        <dbReference type="ARBA" id="ARBA00008416"/>
    </source>
</evidence>
<evidence type="ECO:0000256" key="2">
    <source>
        <dbReference type="PIRSR" id="PIRSR006232-1"/>
    </source>
</evidence>
<dbReference type="PANTHER" id="PTHR13903:SF8">
    <property type="entry name" value="PIRIN"/>
    <property type="match status" value="1"/>
</dbReference>
<dbReference type="Proteomes" id="UP000694480">
    <property type="component" value="Unassembled WGS sequence"/>
</dbReference>
<feature type="binding site" evidence="2">
    <location>
        <position position="59"/>
    </location>
    <ligand>
        <name>Fe cation</name>
        <dbReference type="ChEBI" id="CHEBI:24875"/>
    </ligand>
</feature>